<organism evidence="1 2">
    <name type="scientific">Eretmocerus hayati</name>
    <dbReference type="NCBI Taxonomy" id="131215"/>
    <lineage>
        <taxon>Eukaryota</taxon>
        <taxon>Metazoa</taxon>
        <taxon>Ecdysozoa</taxon>
        <taxon>Arthropoda</taxon>
        <taxon>Hexapoda</taxon>
        <taxon>Insecta</taxon>
        <taxon>Pterygota</taxon>
        <taxon>Neoptera</taxon>
        <taxon>Endopterygota</taxon>
        <taxon>Hymenoptera</taxon>
        <taxon>Apocrita</taxon>
        <taxon>Proctotrupomorpha</taxon>
        <taxon>Chalcidoidea</taxon>
        <taxon>Aphelinidae</taxon>
        <taxon>Aphelininae</taxon>
        <taxon>Eretmocerus</taxon>
    </lineage>
</organism>
<keyword evidence="2" id="KW-1185">Reference proteome</keyword>
<evidence type="ECO:0000313" key="1">
    <source>
        <dbReference type="EMBL" id="KAJ8685039.1"/>
    </source>
</evidence>
<comment type="caution">
    <text evidence="1">The sequence shown here is derived from an EMBL/GenBank/DDBJ whole genome shotgun (WGS) entry which is preliminary data.</text>
</comment>
<dbReference type="EMBL" id="CM056741">
    <property type="protein sequence ID" value="KAJ8685039.1"/>
    <property type="molecule type" value="Genomic_DNA"/>
</dbReference>
<protein>
    <submittedName>
        <fullName evidence="1">Uncharacterized protein</fullName>
    </submittedName>
</protein>
<proteinExistence type="predicted"/>
<accession>A0ACC2PR15</accession>
<reference evidence="1" key="1">
    <citation type="submission" date="2023-04" db="EMBL/GenBank/DDBJ databases">
        <title>A chromosome-level genome assembly of the parasitoid wasp Eretmocerus hayati.</title>
        <authorList>
            <person name="Zhong Y."/>
            <person name="Liu S."/>
            <person name="Liu Y."/>
        </authorList>
    </citation>
    <scope>NUCLEOTIDE SEQUENCE</scope>
    <source>
        <strain evidence="1">ZJU_SS_LIU_2023</strain>
    </source>
</reference>
<gene>
    <name evidence="1" type="ORF">QAD02_020832</name>
</gene>
<name>A0ACC2PR15_9HYME</name>
<evidence type="ECO:0000313" key="2">
    <source>
        <dbReference type="Proteomes" id="UP001239111"/>
    </source>
</evidence>
<dbReference type="Proteomes" id="UP001239111">
    <property type="component" value="Chromosome 1"/>
</dbReference>
<sequence length="259" mass="29709">MSQSKTNTNAKKPTACDNDTKRVFLEALQNINKCAEMILNTENKEHSNELSGKNNALDSASGEKAKNGGLKKKSVNQNSSNKDEKESAVKRIKKSSTQGQSKSEDTVTGKYEEEKSPNSSFMDDEDKSVASSFPSRRGSSVKVFITRHHFYGLPLQCIEQLEKDIEELSEEVRWKRRRVSDLNKKNFGTPQIENHSEDPYILIGSMLPLLTYCDNRHHQPTQALNELYFFQILYDNRFTCKEQVHKCDCFKRESKKKTR</sequence>